<keyword evidence="3" id="KW-1185">Reference proteome</keyword>
<sequence>LLFFFTITAAFFGYDVIVTSETIYNTEDYEALHDAFDYALSTSGVVWVAAKIFYFGVGGNVPLFMEYVEKRGVFKAVMKQTIQADVMRAIVELRRV</sequence>
<dbReference type="AlphaFoldDB" id="A0A0C2G6V0"/>
<feature type="non-terminal residue" evidence="2">
    <location>
        <position position="1"/>
    </location>
</feature>
<proteinExistence type="predicted"/>
<dbReference type="InterPro" id="IPR029063">
    <property type="entry name" value="SAM-dependent_MTases_sf"/>
</dbReference>
<evidence type="ECO:0000313" key="2">
    <source>
        <dbReference type="EMBL" id="KIH52791.1"/>
    </source>
</evidence>
<evidence type="ECO:0000256" key="1">
    <source>
        <dbReference type="SAM" id="Phobius"/>
    </source>
</evidence>
<organism evidence="2 3">
    <name type="scientific">Ancylostoma duodenale</name>
    <dbReference type="NCBI Taxonomy" id="51022"/>
    <lineage>
        <taxon>Eukaryota</taxon>
        <taxon>Metazoa</taxon>
        <taxon>Ecdysozoa</taxon>
        <taxon>Nematoda</taxon>
        <taxon>Chromadorea</taxon>
        <taxon>Rhabditida</taxon>
        <taxon>Rhabditina</taxon>
        <taxon>Rhabditomorpha</taxon>
        <taxon>Strongyloidea</taxon>
        <taxon>Ancylostomatidae</taxon>
        <taxon>Ancylostomatinae</taxon>
        <taxon>Ancylostoma</taxon>
    </lineage>
</organism>
<reference evidence="2 3" key="1">
    <citation type="submission" date="2013-12" db="EMBL/GenBank/DDBJ databases">
        <title>Draft genome of the parsitic nematode Ancylostoma duodenale.</title>
        <authorList>
            <person name="Mitreva M."/>
        </authorList>
    </citation>
    <scope>NUCLEOTIDE SEQUENCE [LARGE SCALE GENOMIC DNA]</scope>
    <source>
        <strain evidence="2 3">Zhejiang</strain>
    </source>
</reference>
<keyword evidence="1" id="KW-0812">Transmembrane</keyword>
<keyword evidence="1" id="KW-1133">Transmembrane helix</keyword>
<feature type="transmembrane region" description="Helical" evidence="1">
    <location>
        <begin position="44"/>
        <end position="65"/>
    </location>
</feature>
<gene>
    <name evidence="2" type="ORF">ANCDUO_17101</name>
</gene>
<dbReference type="EMBL" id="KN742803">
    <property type="protein sequence ID" value="KIH52791.1"/>
    <property type="molecule type" value="Genomic_DNA"/>
</dbReference>
<name>A0A0C2G6V0_9BILA</name>
<dbReference type="Proteomes" id="UP000054047">
    <property type="component" value="Unassembled WGS sequence"/>
</dbReference>
<dbReference type="OrthoDB" id="407325at2759"/>
<accession>A0A0C2G6V0</accession>
<evidence type="ECO:0000313" key="3">
    <source>
        <dbReference type="Proteomes" id="UP000054047"/>
    </source>
</evidence>
<keyword evidence="1" id="KW-0472">Membrane</keyword>
<protein>
    <submittedName>
        <fullName evidence="2">Uncharacterized protein</fullName>
    </submittedName>
</protein>
<dbReference type="Gene3D" id="3.40.50.150">
    <property type="entry name" value="Vaccinia Virus protein VP39"/>
    <property type="match status" value="1"/>
</dbReference>